<reference evidence="1" key="3">
    <citation type="submission" date="2025-09" db="UniProtKB">
        <authorList>
            <consortium name="Ensembl"/>
        </authorList>
    </citation>
    <scope>IDENTIFICATION</scope>
</reference>
<evidence type="ECO:0000313" key="1">
    <source>
        <dbReference type="Ensembl" id="ENSCINP00000036540.1"/>
    </source>
</evidence>
<dbReference type="InParanoid" id="H2Y3Q5"/>
<proteinExistence type="predicted"/>
<dbReference type="Proteomes" id="UP000008144">
    <property type="component" value="Unassembled WGS sequence"/>
</dbReference>
<dbReference type="AlphaFoldDB" id="H2Y3Q5"/>
<dbReference type="Ensembl" id="ENSCINT00000035205.1">
    <property type="protein sequence ID" value="ENSCINP00000036540.1"/>
    <property type="gene ID" value="ENSCING00000023170.1"/>
</dbReference>
<protein>
    <submittedName>
        <fullName evidence="1">Uncharacterized protein</fullName>
    </submittedName>
</protein>
<organism evidence="1 2">
    <name type="scientific">Ciona intestinalis</name>
    <name type="common">Transparent sea squirt</name>
    <name type="synonym">Ascidia intestinalis</name>
    <dbReference type="NCBI Taxonomy" id="7719"/>
    <lineage>
        <taxon>Eukaryota</taxon>
        <taxon>Metazoa</taxon>
        <taxon>Chordata</taxon>
        <taxon>Tunicata</taxon>
        <taxon>Ascidiacea</taxon>
        <taxon>Phlebobranchia</taxon>
        <taxon>Cionidae</taxon>
        <taxon>Ciona</taxon>
    </lineage>
</organism>
<sequence length="35" mass="3900">IFEDIVKKVLVKSLPPPYLLTTNPLTINTGLVFSK</sequence>
<dbReference type="HOGENOM" id="CLU_3370827_0_0_1"/>
<name>H2Y3Q5_CIOIN</name>
<evidence type="ECO:0000313" key="2">
    <source>
        <dbReference type="Proteomes" id="UP000008144"/>
    </source>
</evidence>
<reference evidence="1" key="2">
    <citation type="submission" date="2025-08" db="UniProtKB">
        <authorList>
            <consortium name="Ensembl"/>
        </authorList>
    </citation>
    <scope>IDENTIFICATION</scope>
</reference>
<keyword evidence="2" id="KW-1185">Reference proteome</keyword>
<accession>H2Y3Q5</accession>
<reference evidence="2" key="1">
    <citation type="journal article" date="2002" name="Science">
        <title>The draft genome of Ciona intestinalis: insights into chordate and vertebrate origins.</title>
        <authorList>
            <person name="Dehal P."/>
            <person name="Satou Y."/>
            <person name="Campbell R.K."/>
            <person name="Chapman J."/>
            <person name="Degnan B."/>
            <person name="De Tomaso A."/>
            <person name="Davidson B."/>
            <person name="Di Gregorio A."/>
            <person name="Gelpke M."/>
            <person name="Goodstein D.M."/>
            <person name="Harafuji N."/>
            <person name="Hastings K.E."/>
            <person name="Ho I."/>
            <person name="Hotta K."/>
            <person name="Huang W."/>
            <person name="Kawashima T."/>
            <person name="Lemaire P."/>
            <person name="Martinez D."/>
            <person name="Meinertzhagen I.A."/>
            <person name="Necula S."/>
            <person name="Nonaka M."/>
            <person name="Putnam N."/>
            <person name="Rash S."/>
            <person name="Saiga H."/>
            <person name="Satake M."/>
            <person name="Terry A."/>
            <person name="Yamada L."/>
            <person name="Wang H.G."/>
            <person name="Awazu S."/>
            <person name="Azumi K."/>
            <person name="Boore J."/>
            <person name="Branno M."/>
            <person name="Chin-Bow S."/>
            <person name="DeSantis R."/>
            <person name="Doyle S."/>
            <person name="Francino P."/>
            <person name="Keys D.N."/>
            <person name="Haga S."/>
            <person name="Hayashi H."/>
            <person name="Hino K."/>
            <person name="Imai K.S."/>
            <person name="Inaba K."/>
            <person name="Kano S."/>
            <person name="Kobayashi K."/>
            <person name="Kobayashi M."/>
            <person name="Lee B.I."/>
            <person name="Makabe K.W."/>
            <person name="Manohar C."/>
            <person name="Matassi G."/>
            <person name="Medina M."/>
            <person name="Mochizuki Y."/>
            <person name="Mount S."/>
            <person name="Morishita T."/>
            <person name="Miura S."/>
            <person name="Nakayama A."/>
            <person name="Nishizaka S."/>
            <person name="Nomoto H."/>
            <person name="Ohta F."/>
            <person name="Oishi K."/>
            <person name="Rigoutsos I."/>
            <person name="Sano M."/>
            <person name="Sasaki A."/>
            <person name="Sasakura Y."/>
            <person name="Shoguchi E."/>
            <person name="Shin-i T."/>
            <person name="Spagnuolo A."/>
            <person name="Stainier D."/>
            <person name="Suzuki M.M."/>
            <person name="Tassy O."/>
            <person name="Takatori N."/>
            <person name="Tokuoka M."/>
            <person name="Yagi K."/>
            <person name="Yoshizaki F."/>
            <person name="Wada S."/>
            <person name="Zhang C."/>
            <person name="Hyatt P.D."/>
            <person name="Larimer F."/>
            <person name="Detter C."/>
            <person name="Doggett N."/>
            <person name="Glavina T."/>
            <person name="Hawkins T."/>
            <person name="Richardson P."/>
            <person name="Lucas S."/>
            <person name="Kohara Y."/>
            <person name="Levine M."/>
            <person name="Satoh N."/>
            <person name="Rokhsar D.S."/>
        </authorList>
    </citation>
    <scope>NUCLEOTIDE SEQUENCE [LARGE SCALE GENOMIC DNA]</scope>
</reference>